<comment type="subcellular location">
    <subcellularLocation>
        <location evidence="1">Membrane</location>
    </subcellularLocation>
</comment>
<evidence type="ECO:0000256" key="7">
    <source>
        <dbReference type="ARBA" id="ARBA00023136"/>
    </source>
</evidence>
<name>A0A9W9NB09_9EURO</name>
<feature type="compositionally biased region" description="Basic and acidic residues" evidence="9">
    <location>
        <begin position="150"/>
        <end position="160"/>
    </location>
</feature>
<evidence type="ECO:0000256" key="2">
    <source>
        <dbReference type="ARBA" id="ARBA00022692"/>
    </source>
</evidence>
<dbReference type="Proteomes" id="UP001150904">
    <property type="component" value="Unassembled WGS sequence"/>
</dbReference>
<dbReference type="InterPro" id="IPR013083">
    <property type="entry name" value="Znf_RING/FYVE/PHD"/>
</dbReference>
<dbReference type="PROSITE" id="PS50089">
    <property type="entry name" value="ZF_RING_2"/>
    <property type="match status" value="1"/>
</dbReference>
<evidence type="ECO:0000313" key="13">
    <source>
        <dbReference type="Proteomes" id="UP001150904"/>
    </source>
</evidence>
<dbReference type="CDD" id="cd16454">
    <property type="entry name" value="RING-H2_PA-TM-RING"/>
    <property type="match status" value="1"/>
</dbReference>
<keyword evidence="13" id="KW-1185">Reference proteome</keyword>
<protein>
    <submittedName>
        <fullName evidence="12">DNA damage-inducible protein 1</fullName>
    </submittedName>
</protein>
<dbReference type="EMBL" id="JAPQKR010000005">
    <property type="protein sequence ID" value="KAJ5216565.1"/>
    <property type="molecule type" value="Genomic_DNA"/>
</dbReference>
<evidence type="ECO:0000256" key="10">
    <source>
        <dbReference type="SAM" id="Phobius"/>
    </source>
</evidence>
<reference evidence="12" key="2">
    <citation type="journal article" date="2023" name="IMA Fungus">
        <title>Comparative genomic study of the Penicillium genus elucidates a diverse pangenome and 15 lateral gene transfer events.</title>
        <authorList>
            <person name="Petersen C."/>
            <person name="Sorensen T."/>
            <person name="Nielsen M.R."/>
            <person name="Sondergaard T.E."/>
            <person name="Sorensen J.L."/>
            <person name="Fitzpatrick D.A."/>
            <person name="Frisvad J.C."/>
            <person name="Nielsen K.L."/>
        </authorList>
    </citation>
    <scope>NUCLEOTIDE SEQUENCE</scope>
    <source>
        <strain evidence="12">IBT 15544</strain>
    </source>
</reference>
<dbReference type="OrthoDB" id="8062037at2759"/>
<reference evidence="12" key="1">
    <citation type="submission" date="2022-12" db="EMBL/GenBank/DDBJ databases">
        <authorList>
            <person name="Petersen C."/>
        </authorList>
    </citation>
    <scope>NUCLEOTIDE SEQUENCE</scope>
    <source>
        <strain evidence="12">IBT 15544</strain>
    </source>
</reference>
<organism evidence="12 13">
    <name type="scientific">Penicillium cinerascens</name>
    <dbReference type="NCBI Taxonomy" id="70096"/>
    <lineage>
        <taxon>Eukaryota</taxon>
        <taxon>Fungi</taxon>
        <taxon>Dikarya</taxon>
        <taxon>Ascomycota</taxon>
        <taxon>Pezizomycotina</taxon>
        <taxon>Eurotiomycetes</taxon>
        <taxon>Eurotiomycetidae</taxon>
        <taxon>Eurotiales</taxon>
        <taxon>Aspergillaceae</taxon>
        <taxon>Penicillium</taxon>
    </lineage>
</organism>
<evidence type="ECO:0000256" key="6">
    <source>
        <dbReference type="ARBA" id="ARBA00022989"/>
    </source>
</evidence>
<feature type="region of interest" description="Disordered" evidence="9">
    <location>
        <begin position="150"/>
        <end position="172"/>
    </location>
</feature>
<dbReference type="AlphaFoldDB" id="A0A9W9NB09"/>
<keyword evidence="6 10" id="KW-1133">Transmembrane helix</keyword>
<dbReference type="PANTHER" id="PTHR46539">
    <property type="entry name" value="E3 UBIQUITIN-PROTEIN LIGASE ATL42"/>
    <property type="match status" value="1"/>
</dbReference>
<evidence type="ECO:0000259" key="11">
    <source>
        <dbReference type="PROSITE" id="PS50089"/>
    </source>
</evidence>
<keyword evidence="5" id="KW-0862">Zinc</keyword>
<dbReference type="SUPFAM" id="SSF57850">
    <property type="entry name" value="RING/U-box"/>
    <property type="match status" value="1"/>
</dbReference>
<keyword evidence="4 8" id="KW-0863">Zinc-finger</keyword>
<keyword evidence="2 10" id="KW-0812">Transmembrane</keyword>
<sequence>MLSARSQTTTSGGLSQDEKITLYVVAGVAGILIILGLAIGILRSRHHKACKYQARGVTKSILKKIPIIQYDCESTRKSSCDGSIDSLDEKSDFVEHTANHTCPICTEDFVQYQLLRVLPCGHQYHMKCIEDWLARGSNCPVCRVDLKPETQRKSTKKDEMTPDLEQGQPQMRHDRSLHDRIVEGLYGLR</sequence>
<proteinExistence type="predicted"/>
<feature type="domain" description="RING-type" evidence="11">
    <location>
        <begin position="102"/>
        <end position="143"/>
    </location>
</feature>
<feature type="transmembrane region" description="Helical" evidence="10">
    <location>
        <begin position="20"/>
        <end position="42"/>
    </location>
</feature>
<dbReference type="RefSeq" id="XP_058312378.1">
    <property type="nucleotide sequence ID" value="XM_058450034.1"/>
</dbReference>
<evidence type="ECO:0000256" key="5">
    <source>
        <dbReference type="ARBA" id="ARBA00022833"/>
    </source>
</evidence>
<dbReference type="PANTHER" id="PTHR46539:SF1">
    <property type="entry name" value="E3 UBIQUITIN-PROTEIN LIGASE ATL42"/>
    <property type="match status" value="1"/>
</dbReference>
<comment type="caution">
    <text evidence="12">The sequence shown here is derived from an EMBL/GenBank/DDBJ whole genome shotgun (WGS) entry which is preliminary data.</text>
</comment>
<evidence type="ECO:0000256" key="1">
    <source>
        <dbReference type="ARBA" id="ARBA00004370"/>
    </source>
</evidence>
<evidence type="ECO:0000256" key="4">
    <source>
        <dbReference type="ARBA" id="ARBA00022771"/>
    </source>
</evidence>
<dbReference type="Pfam" id="PF13639">
    <property type="entry name" value="zf-RING_2"/>
    <property type="match status" value="1"/>
</dbReference>
<evidence type="ECO:0000256" key="9">
    <source>
        <dbReference type="SAM" id="MobiDB-lite"/>
    </source>
</evidence>
<dbReference type="GO" id="GO:0008270">
    <property type="term" value="F:zinc ion binding"/>
    <property type="evidence" value="ECO:0007669"/>
    <property type="project" value="UniProtKB-KW"/>
</dbReference>
<gene>
    <name evidence="12" type="ORF">N7498_002972</name>
</gene>
<dbReference type="GeneID" id="83177335"/>
<dbReference type="InterPro" id="IPR001841">
    <property type="entry name" value="Znf_RING"/>
</dbReference>
<keyword evidence="7 10" id="KW-0472">Membrane</keyword>
<evidence type="ECO:0000256" key="3">
    <source>
        <dbReference type="ARBA" id="ARBA00022723"/>
    </source>
</evidence>
<accession>A0A9W9NB09</accession>
<dbReference type="SMART" id="SM00184">
    <property type="entry name" value="RING"/>
    <property type="match status" value="1"/>
</dbReference>
<dbReference type="GO" id="GO:0016020">
    <property type="term" value="C:membrane"/>
    <property type="evidence" value="ECO:0007669"/>
    <property type="project" value="UniProtKB-SubCell"/>
</dbReference>
<evidence type="ECO:0000256" key="8">
    <source>
        <dbReference type="PROSITE-ProRule" id="PRU00175"/>
    </source>
</evidence>
<dbReference type="Gene3D" id="3.30.40.10">
    <property type="entry name" value="Zinc/RING finger domain, C3HC4 (zinc finger)"/>
    <property type="match status" value="1"/>
</dbReference>
<evidence type="ECO:0000313" key="12">
    <source>
        <dbReference type="EMBL" id="KAJ5216565.1"/>
    </source>
</evidence>
<keyword evidence="3" id="KW-0479">Metal-binding</keyword>